<dbReference type="PANTHER" id="PTHR44757:SF2">
    <property type="entry name" value="BIOFILM ARCHITECTURE MAINTENANCE PROTEIN MBAA"/>
    <property type="match status" value="1"/>
</dbReference>
<feature type="transmembrane region" description="Helical" evidence="1">
    <location>
        <begin position="179"/>
        <end position="198"/>
    </location>
</feature>
<dbReference type="PROSITE" id="PS50883">
    <property type="entry name" value="EAL"/>
    <property type="match status" value="1"/>
</dbReference>
<dbReference type="NCBIfam" id="TIGR00254">
    <property type="entry name" value="GGDEF"/>
    <property type="match status" value="1"/>
</dbReference>
<comment type="caution">
    <text evidence="4">The sequence shown here is derived from an EMBL/GenBank/DDBJ whole genome shotgun (WGS) entry which is preliminary data.</text>
</comment>
<feature type="transmembrane region" description="Helical" evidence="1">
    <location>
        <begin position="102"/>
        <end position="123"/>
    </location>
</feature>
<keyword evidence="1" id="KW-1133">Transmembrane helix</keyword>
<keyword evidence="1" id="KW-0472">Membrane</keyword>
<feature type="transmembrane region" description="Helical" evidence="1">
    <location>
        <begin position="135"/>
        <end position="158"/>
    </location>
</feature>
<feature type="transmembrane region" description="Helical" evidence="1">
    <location>
        <begin position="12"/>
        <end position="28"/>
    </location>
</feature>
<dbReference type="InterPro" id="IPR035919">
    <property type="entry name" value="EAL_sf"/>
</dbReference>
<dbReference type="AlphaFoldDB" id="A0A1A5YQW2"/>
<dbReference type="SUPFAM" id="SSF141868">
    <property type="entry name" value="EAL domain-like"/>
    <property type="match status" value="1"/>
</dbReference>
<evidence type="ECO:0008006" key="6">
    <source>
        <dbReference type="Google" id="ProtNLM"/>
    </source>
</evidence>
<evidence type="ECO:0000256" key="1">
    <source>
        <dbReference type="SAM" id="Phobius"/>
    </source>
</evidence>
<dbReference type="EMBL" id="LYPA01000031">
    <property type="protein sequence ID" value="OBR67795.1"/>
    <property type="molecule type" value="Genomic_DNA"/>
</dbReference>
<feature type="domain" description="EAL" evidence="2">
    <location>
        <begin position="627"/>
        <end position="881"/>
    </location>
</feature>
<gene>
    <name evidence="4" type="ORF">A7K91_08680</name>
</gene>
<dbReference type="Gene3D" id="3.20.20.450">
    <property type="entry name" value="EAL domain"/>
    <property type="match status" value="1"/>
</dbReference>
<dbReference type="RefSeq" id="WP_068680170.1">
    <property type="nucleotide sequence ID" value="NZ_LYPA01000031.1"/>
</dbReference>
<evidence type="ECO:0000259" key="3">
    <source>
        <dbReference type="PROSITE" id="PS50887"/>
    </source>
</evidence>
<dbReference type="STRING" id="1844972.A7K91_08680"/>
<dbReference type="SMART" id="SM00052">
    <property type="entry name" value="EAL"/>
    <property type="match status" value="1"/>
</dbReference>
<sequence>MSNPLQHRRHTWTTAGAFGACIMLAITAEWNEFHFVFGVSFSLVSLFAYLALTLFGFWRGLAAAVIPLFVGVLFLQHPYTHFIGILEIAVVGLLLRRYKARLFGSAVIFWLLIGIPLSYLIAAHSFAGSGADPRLFVLIAAINGLFNALFAEILQQYLPLRKWLRLGHLSRPPVSISRVLMHLTLGIVFGSFLLNMAINNMSSVREISLYANEISKQAISTVAREWNNGQNSLRMPVDKTDIEQLQDIIDRFSFDFYTINVLDHNDIILASNADSLIGTSLHNSGYRVCKDLFGSLSLIAPNGNEQPFYLHAMQPEKFRYTASLPDESGSFVVEVPVSNYVNYLFNKYIVNFLYLIAFGLLAAGISLLTNRYFVRSLQHLAVSSTNMTVKLRQHTEWKMPQSNIIEIHSLMSNFRHMASSLLHLFNESQRSHTQLQAQAQLLKQSEEQLQLLAFYDNLTGLPNRLKLTRRMQELIALQKEQDVQQSIAIMAIDINRFKLVNDTLGHSKGDELLKLIADRLRLLENTGCELFRLGSDEFVFTAPSINKEQLQTRAHAICDMLIEPFVLEGCMPIYLTASVGISVYPEDSNDVESIIQNADIAMYHAKQDGDGLFQFYVPQLATDLEEKMRLENGLHKALRDVQFSLHYQPKMSAETGELCGIEALIRWQHPELGMIPPDKFIPLAEKSGFILEIDRWVFHEACRQNKAWQDAGLKKIPVSVNISARHFYQGSLKEMILAGLNETGIEPQYISIEITEGVFMQNIDRVIETILFLRSLGIQISIDDFGTGYSSLNKLQLLPISDVKLDRSFIQGISRDEKKSSIVKAIIELVHSMNMKVVAEGVETADESRYCKDLRCDELQGYLFSRPLPAGQFEDMLRSQSSEHVS</sequence>
<dbReference type="Proteomes" id="UP000092024">
    <property type="component" value="Unassembled WGS sequence"/>
</dbReference>
<feature type="transmembrane region" description="Helical" evidence="1">
    <location>
        <begin position="35"/>
        <end position="58"/>
    </location>
</feature>
<evidence type="ECO:0000313" key="5">
    <source>
        <dbReference type="Proteomes" id="UP000092024"/>
    </source>
</evidence>
<accession>A0A1A5YQW2</accession>
<dbReference type="InterPro" id="IPR029787">
    <property type="entry name" value="Nucleotide_cyclase"/>
</dbReference>
<feature type="domain" description="GGDEF" evidence="3">
    <location>
        <begin position="485"/>
        <end position="618"/>
    </location>
</feature>
<dbReference type="FunFam" id="3.20.20.450:FF:000001">
    <property type="entry name" value="Cyclic di-GMP phosphodiesterase yahA"/>
    <property type="match status" value="1"/>
</dbReference>
<dbReference type="Gene3D" id="3.30.70.270">
    <property type="match status" value="1"/>
</dbReference>
<dbReference type="Pfam" id="PF00563">
    <property type="entry name" value="EAL"/>
    <property type="match status" value="1"/>
</dbReference>
<proteinExistence type="predicted"/>
<dbReference type="CDD" id="cd01949">
    <property type="entry name" value="GGDEF"/>
    <property type="match status" value="1"/>
</dbReference>
<dbReference type="CDD" id="cd01948">
    <property type="entry name" value="EAL"/>
    <property type="match status" value="1"/>
</dbReference>
<dbReference type="SMART" id="SM00267">
    <property type="entry name" value="GGDEF"/>
    <property type="match status" value="1"/>
</dbReference>
<feature type="transmembrane region" description="Helical" evidence="1">
    <location>
        <begin position="348"/>
        <end position="368"/>
    </location>
</feature>
<evidence type="ECO:0000259" key="2">
    <source>
        <dbReference type="PROSITE" id="PS50883"/>
    </source>
</evidence>
<organism evidence="4 5">
    <name type="scientific">Paenibacillus oryzae</name>
    <dbReference type="NCBI Taxonomy" id="1844972"/>
    <lineage>
        <taxon>Bacteria</taxon>
        <taxon>Bacillati</taxon>
        <taxon>Bacillota</taxon>
        <taxon>Bacilli</taxon>
        <taxon>Bacillales</taxon>
        <taxon>Paenibacillaceae</taxon>
        <taxon>Paenibacillus</taxon>
    </lineage>
</organism>
<reference evidence="4 5" key="1">
    <citation type="submission" date="2016-05" db="EMBL/GenBank/DDBJ databases">
        <title>Paenibacillus oryzae. sp. nov., isolated from the rice root.</title>
        <authorList>
            <person name="Zhang J."/>
            <person name="Zhang X."/>
        </authorList>
    </citation>
    <scope>NUCLEOTIDE SEQUENCE [LARGE SCALE GENOMIC DNA]</scope>
    <source>
        <strain evidence="4 5">1DrF-4</strain>
    </source>
</reference>
<dbReference type="InterPro" id="IPR001633">
    <property type="entry name" value="EAL_dom"/>
</dbReference>
<keyword evidence="1" id="KW-0812">Transmembrane</keyword>
<evidence type="ECO:0000313" key="4">
    <source>
        <dbReference type="EMBL" id="OBR67795.1"/>
    </source>
</evidence>
<dbReference type="PROSITE" id="PS50887">
    <property type="entry name" value="GGDEF"/>
    <property type="match status" value="1"/>
</dbReference>
<dbReference type="SUPFAM" id="SSF55073">
    <property type="entry name" value="Nucleotide cyclase"/>
    <property type="match status" value="1"/>
</dbReference>
<protein>
    <recommendedName>
        <fullName evidence="6">Diguanylate cyclase</fullName>
    </recommendedName>
</protein>
<dbReference type="InterPro" id="IPR043128">
    <property type="entry name" value="Rev_trsase/Diguanyl_cyclase"/>
</dbReference>
<dbReference type="InterPro" id="IPR052155">
    <property type="entry name" value="Biofilm_reg_signaling"/>
</dbReference>
<dbReference type="InterPro" id="IPR000160">
    <property type="entry name" value="GGDEF_dom"/>
</dbReference>
<dbReference type="Pfam" id="PF00990">
    <property type="entry name" value="GGDEF"/>
    <property type="match status" value="1"/>
</dbReference>
<keyword evidence="5" id="KW-1185">Reference proteome</keyword>
<name>A0A1A5YQW2_9BACL</name>
<dbReference type="PANTHER" id="PTHR44757">
    <property type="entry name" value="DIGUANYLATE CYCLASE DGCP"/>
    <property type="match status" value="1"/>
</dbReference>